<feature type="compositionally biased region" description="Polar residues" evidence="1">
    <location>
        <begin position="209"/>
        <end position="224"/>
    </location>
</feature>
<sequence length="224" mass="23679">MAVPIEYPGPDRTSEPATHLQEPDVDDAVEALYAADLRDDGYVMNLTRVWAHDPATQPALFELVGAAARLAGLDLRERGLLVTAMAATLGDAYCSLAWGARLAEEVGPASVASVLTGADDPDLDARGLALVRWARVVTRDPNSTTVADVDALRAAGFDDQQVFGLTLFVALRQAFSTVNDALGARPDRQLVEAAPEDVRAAVTFGRPPATSSSQATTGPLSPRR</sequence>
<protein>
    <submittedName>
        <fullName evidence="3">Putative peroxidase-related enzyme</fullName>
    </submittedName>
</protein>
<dbReference type="PANTHER" id="PTHR35446:SF2">
    <property type="entry name" value="CARBOXYMUCONOLACTONE DECARBOXYLASE-LIKE DOMAIN-CONTAINING PROTEIN"/>
    <property type="match status" value="1"/>
</dbReference>
<dbReference type="AlphaFoldDB" id="A0A495Y0Z5"/>
<dbReference type="Proteomes" id="UP000278440">
    <property type="component" value="Unassembled WGS sequence"/>
</dbReference>
<evidence type="ECO:0000256" key="1">
    <source>
        <dbReference type="SAM" id="MobiDB-lite"/>
    </source>
</evidence>
<gene>
    <name evidence="3" type="ORF">DFJ68_2267</name>
    <name evidence="2" type="ORF">FHW14_001200</name>
</gene>
<evidence type="ECO:0000313" key="2">
    <source>
        <dbReference type="EMBL" id="MBB2986051.1"/>
    </source>
</evidence>
<evidence type="ECO:0000313" key="5">
    <source>
        <dbReference type="Proteomes" id="UP000590811"/>
    </source>
</evidence>
<comment type="caution">
    <text evidence="3">The sequence shown here is derived from an EMBL/GenBank/DDBJ whole genome shotgun (WGS) entry which is preliminary data.</text>
</comment>
<dbReference type="PANTHER" id="PTHR35446">
    <property type="entry name" value="SI:CH211-175M2.5"/>
    <property type="match status" value="1"/>
</dbReference>
<accession>A0A495Y0Z5</accession>
<dbReference type="Proteomes" id="UP000590811">
    <property type="component" value="Unassembled WGS sequence"/>
</dbReference>
<dbReference type="EMBL" id="RBXT01000001">
    <property type="protein sequence ID" value="RKT78814.1"/>
    <property type="molecule type" value="Genomic_DNA"/>
</dbReference>
<keyword evidence="3" id="KW-0560">Oxidoreductase</keyword>
<dbReference type="Gene3D" id="1.20.1290.10">
    <property type="entry name" value="AhpD-like"/>
    <property type="match status" value="1"/>
</dbReference>
<reference evidence="3 4" key="1">
    <citation type="submission" date="2018-10" db="EMBL/GenBank/DDBJ databases">
        <title>Sequencing the genomes of 1000 actinobacteria strains.</title>
        <authorList>
            <person name="Klenk H.-P."/>
        </authorList>
    </citation>
    <scope>NUCLEOTIDE SEQUENCE [LARGE SCALE GENOMIC DNA]</scope>
    <source>
        <strain evidence="3 4">DSM 44267</strain>
    </source>
</reference>
<organism evidence="3 4">
    <name type="scientific">Terracoccus luteus</name>
    <dbReference type="NCBI Taxonomy" id="53356"/>
    <lineage>
        <taxon>Bacteria</taxon>
        <taxon>Bacillati</taxon>
        <taxon>Actinomycetota</taxon>
        <taxon>Actinomycetes</taxon>
        <taxon>Micrococcales</taxon>
        <taxon>Intrasporangiaceae</taxon>
        <taxon>Terracoccus</taxon>
    </lineage>
</organism>
<keyword evidence="4" id="KW-1185">Reference proteome</keyword>
<evidence type="ECO:0000313" key="4">
    <source>
        <dbReference type="Proteomes" id="UP000278440"/>
    </source>
</evidence>
<dbReference type="InterPro" id="IPR029032">
    <property type="entry name" value="AhpD-like"/>
</dbReference>
<dbReference type="EMBL" id="JACHVT010000002">
    <property type="protein sequence ID" value="MBB2986051.1"/>
    <property type="molecule type" value="Genomic_DNA"/>
</dbReference>
<proteinExistence type="predicted"/>
<reference evidence="2 5" key="2">
    <citation type="submission" date="2020-08" db="EMBL/GenBank/DDBJ databases">
        <title>Genomic Encyclopedia of Type Strains, Phase IV (KMG-V): Genome sequencing to study the core and pangenomes of soil and plant-associated prokaryotes.</title>
        <authorList>
            <person name="Whitman W."/>
        </authorList>
    </citation>
    <scope>NUCLEOTIDE SEQUENCE [LARGE SCALE GENOMIC DNA]</scope>
    <source>
        <strain evidence="2 5">B3ACCR2</strain>
    </source>
</reference>
<name>A0A495Y0Z5_9MICO</name>
<dbReference type="GO" id="GO:0004601">
    <property type="term" value="F:peroxidase activity"/>
    <property type="evidence" value="ECO:0007669"/>
    <property type="project" value="UniProtKB-KW"/>
</dbReference>
<keyword evidence="3" id="KW-0575">Peroxidase</keyword>
<evidence type="ECO:0000313" key="3">
    <source>
        <dbReference type="EMBL" id="RKT78814.1"/>
    </source>
</evidence>
<feature type="region of interest" description="Disordered" evidence="1">
    <location>
        <begin position="203"/>
        <end position="224"/>
    </location>
</feature>
<dbReference type="SUPFAM" id="SSF69118">
    <property type="entry name" value="AhpD-like"/>
    <property type="match status" value="1"/>
</dbReference>
<dbReference type="RefSeq" id="WP_245963601.1">
    <property type="nucleotide sequence ID" value="NZ_JACHVT010000002.1"/>
</dbReference>